<evidence type="ECO:0000256" key="8">
    <source>
        <dbReference type="SAM" id="Phobius"/>
    </source>
</evidence>
<feature type="transmembrane region" description="Helical" evidence="8">
    <location>
        <begin position="123"/>
        <end position="144"/>
    </location>
</feature>
<feature type="transmembrane region" description="Helical" evidence="8">
    <location>
        <begin position="372"/>
        <end position="391"/>
    </location>
</feature>
<organism evidence="10">
    <name type="scientific">Flexilinea flocculi</name>
    <dbReference type="NCBI Taxonomy" id="1678840"/>
    <lineage>
        <taxon>Bacteria</taxon>
        <taxon>Bacillati</taxon>
        <taxon>Chloroflexota</taxon>
        <taxon>Anaerolineae</taxon>
        <taxon>Anaerolineales</taxon>
        <taxon>Anaerolineaceae</taxon>
        <taxon>Flexilinea</taxon>
    </lineage>
</organism>
<dbReference type="PANTHER" id="PTHR33908:SF11">
    <property type="entry name" value="MEMBRANE PROTEIN"/>
    <property type="match status" value="1"/>
</dbReference>
<proteinExistence type="predicted"/>
<name>A0A0K8PB29_9CHLR</name>
<keyword evidence="7 8" id="KW-0472">Membrane</keyword>
<protein>
    <submittedName>
        <fullName evidence="10">Dolichyl-phosphate-mannose-protein mannosyltransferase</fullName>
    </submittedName>
</protein>
<sequence length="781" mass="88555">MNKNRYQTLFNFFLLCIIFTGICFRFTNMDWDSGALLHPDEYGLTNTLTRLSIPRSISNYFNTRESTLSPYNQYDLNGQKTVDGPDNRMRWGQLPMLIIRLTAEAVDTTGYTELRRTGRYVSAIIDTGTLILLFLMTWMLFHSVTMALLSTALSSMAVMQIQQSHFMTVDTFAVFFCMLTLLAAVKISQSDIIRKDTRGIWQITSRAWLWFGLFGIFLGMAISCKINHAVLGMMVVVAAFIAIAEQKLSSKKELRRIILLALGMCLFSAIMMVLSFRLFQPMSFRAPTGNTSLLTWHINRDWWDSMQVAAAESSGIGGGPPSEQWAHRIPVLFPLINMIFYGMGVPLGIAVWIAGLYAILRIIRSTNSEWKALLIPVVWSFFFFLFMGTRFVKCIRYMLPVYPTFCLLAAWGLTAFWKRANGWKKAFPAAATCFVLSGAIIWAAVFVNTIYGQEHSRVEAVRWIYENIPAVFQLAGTDESGENPISIPVNADSVVPLSIQTTFEQTFIPARDIRIFQLSMPHVRSVSQSEETRMLEVQIIDPYQQVISDSIAALPKKLEDGSVDIPLNSTYLKKGERYSIRVNLRSGSELMLRRNVIANENWDEGLPFPLDGYDPFGQLYNGITNQVRWSDNEEKKKMLLDTLDKSDYLILPSQRGMWSVCRIPLTYPMTIAYYEALFDGNLGFELVAAFQRPFRIGPLVISDLAGTVSWNQQPQLPIKNLSIWSAEEAFSVYDHPPVWIFKKSSHFNLQAVKALLDQIDLSAVVNQGPTDAIWPEGYGKE</sequence>
<feature type="transmembrane region" description="Helical" evidence="8">
    <location>
        <begin position="228"/>
        <end position="245"/>
    </location>
</feature>
<evidence type="ECO:0000259" key="9">
    <source>
        <dbReference type="Pfam" id="PF02366"/>
    </source>
</evidence>
<dbReference type="RefSeq" id="WP_062278381.1">
    <property type="nucleotide sequence ID" value="NZ_DF968180.1"/>
</dbReference>
<keyword evidence="11" id="KW-1185">Reference proteome</keyword>
<dbReference type="Pfam" id="PF02366">
    <property type="entry name" value="PMT"/>
    <property type="match status" value="1"/>
</dbReference>
<dbReference type="GO" id="GO:0016763">
    <property type="term" value="F:pentosyltransferase activity"/>
    <property type="evidence" value="ECO:0007669"/>
    <property type="project" value="TreeGrafter"/>
</dbReference>
<evidence type="ECO:0000256" key="2">
    <source>
        <dbReference type="ARBA" id="ARBA00022475"/>
    </source>
</evidence>
<comment type="subcellular location">
    <subcellularLocation>
        <location evidence="1">Cell membrane</location>
        <topology evidence="1">Multi-pass membrane protein</topology>
    </subcellularLocation>
</comment>
<evidence type="ECO:0000256" key="6">
    <source>
        <dbReference type="ARBA" id="ARBA00022989"/>
    </source>
</evidence>
<keyword evidence="3 10" id="KW-0328">Glycosyltransferase</keyword>
<evidence type="ECO:0000313" key="11">
    <source>
        <dbReference type="Proteomes" id="UP000053370"/>
    </source>
</evidence>
<dbReference type="GO" id="GO:0006493">
    <property type="term" value="P:protein O-linked glycosylation"/>
    <property type="evidence" value="ECO:0007669"/>
    <property type="project" value="InterPro"/>
</dbReference>
<dbReference type="AlphaFoldDB" id="A0A0K8PB29"/>
<feature type="transmembrane region" description="Helical" evidence="8">
    <location>
        <begin position="338"/>
        <end position="360"/>
    </location>
</feature>
<evidence type="ECO:0000256" key="1">
    <source>
        <dbReference type="ARBA" id="ARBA00004651"/>
    </source>
</evidence>
<accession>A0A0K8PB29</accession>
<feature type="transmembrane region" description="Helical" evidence="8">
    <location>
        <begin position="164"/>
        <end position="185"/>
    </location>
</feature>
<dbReference type="InterPro" id="IPR003342">
    <property type="entry name" value="ArnT-like_N"/>
</dbReference>
<dbReference type="InterPro" id="IPR050297">
    <property type="entry name" value="LipidA_mod_glycosyltrf_83"/>
</dbReference>
<evidence type="ECO:0000256" key="5">
    <source>
        <dbReference type="ARBA" id="ARBA00022692"/>
    </source>
</evidence>
<dbReference type="EMBL" id="DF968180">
    <property type="protein sequence ID" value="GAP39709.1"/>
    <property type="molecule type" value="Genomic_DNA"/>
</dbReference>
<dbReference type="STRING" id="1678840.ATC1_12244"/>
<feature type="transmembrane region" description="Helical" evidence="8">
    <location>
        <begin position="397"/>
        <end position="417"/>
    </location>
</feature>
<reference evidence="10" key="1">
    <citation type="journal article" date="2015" name="Genome Announc.">
        <title>Draft Genome Sequence of Anaerolineae Strain TC1, a Novel Isolate from a Methanogenic Wastewater Treatment System.</title>
        <authorList>
            <person name="Matsuura N."/>
            <person name="Tourlousse D.M."/>
            <person name="Sun L."/>
            <person name="Toyonaga M."/>
            <person name="Kuroda K."/>
            <person name="Ohashi A."/>
            <person name="Cruz R."/>
            <person name="Yamaguchi T."/>
            <person name="Sekiguchi Y."/>
        </authorList>
    </citation>
    <scope>NUCLEOTIDE SEQUENCE [LARGE SCALE GENOMIC DNA]</scope>
    <source>
        <strain evidence="10">TC1</strain>
    </source>
</reference>
<keyword evidence="6 8" id="KW-1133">Transmembrane helix</keyword>
<evidence type="ECO:0000256" key="7">
    <source>
        <dbReference type="ARBA" id="ARBA00023136"/>
    </source>
</evidence>
<dbReference type="GO" id="GO:0000030">
    <property type="term" value="F:mannosyltransferase activity"/>
    <property type="evidence" value="ECO:0007669"/>
    <property type="project" value="InterPro"/>
</dbReference>
<feature type="transmembrane region" description="Helical" evidence="8">
    <location>
        <begin position="6"/>
        <end position="27"/>
    </location>
</feature>
<feature type="transmembrane region" description="Helical" evidence="8">
    <location>
        <begin position="206"/>
        <end position="222"/>
    </location>
</feature>
<feature type="transmembrane region" description="Helical" evidence="8">
    <location>
        <begin position="429"/>
        <end position="451"/>
    </location>
</feature>
<dbReference type="PANTHER" id="PTHR33908">
    <property type="entry name" value="MANNOSYLTRANSFERASE YKCB-RELATED"/>
    <property type="match status" value="1"/>
</dbReference>
<dbReference type="GO" id="GO:0009103">
    <property type="term" value="P:lipopolysaccharide biosynthetic process"/>
    <property type="evidence" value="ECO:0007669"/>
    <property type="project" value="UniProtKB-ARBA"/>
</dbReference>
<evidence type="ECO:0000256" key="4">
    <source>
        <dbReference type="ARBA" id="ARBA00022679"/>
    </source>
</evidence>
<keyword evidence="4 10" id="KW-0808">Transferase</keyword>
<evidence type="ECO:0000256" key="3">
    <source>
        <dbReference type="ARBA" id="ARBA00022676"/>
    </source>
</evidence>
<keyword evidence="2" id="KW-1003">Cell membrane</keyword>
<dbReference type="PATRIC" id="fig|1678840.3.peg.794"/>
<feature type="domain" description="ArnT-like N-terminal" evidence="9">
    <location>
        <begin position="119"/>
        <end position="267"/>
    </location>
</feature>
<gene>
    <name evidence="10" type="ORF">ATC1_12244</name>
</gene>
<dbReference type="OrthoDB" id="141977at2"/>
<keyword evidence="5 8" id="KW-0812">Transmembrane</keyword>
<dbReference type="GO" id="GO:0005886">
    <property type="term" value="C:plasma membrane"/>
    <property type="evidence" value="ECO:0007669"/>
    <property type="project" value="UniProtKB-SubCell"/>
</dbReference>
<evidence type="ECO:0000313" key="10">
    <source>
        <dbReference type="EMBL" id="GAP39709.1"/>
    </source>
</evidence>
<dbReference type="Proteomes" id="UP000053370">
    <property type="component" value="Unassembled WGS sequence"/>
</dbReference>
<feature type="transmembrane region" description="Helical" evidence="8">
    <location>
        <begin position="257"/>
        <end position="279"/>
    </location>
</feature>